<evidence type="ECO:0000256" key="1">
    <source>
        <dbReference type="ARBA" id="ARBA00023015"/>
    </source>
</evidence>
<dbReference type="Pfam" id="PF00356">
    <property type="entry name" value="LacI"/>
    <property type="match status" value="1"/>
</dbReference>
<dbReference type="Gene3D" id="3.40.50.2300">
    <property type="match status" value="2"/>
</dbReference>
<dbReference type="InterPro" id="IPR010982">
    <property type="entry name" value="Lambda_DNA-bd_dom_sf"/>
</dbReference>
<feature type="domain" description="HTH lacI-type" evidence="5">
    <location>
        <begin position="21"/>
        <end position="79"/>
    </location>
</feature>
<dbReference type="SMART" id="SM00354">
    <property type="entry name" value="HTH_LACI"/>
    <property type="match status" value="1"/>
</dbReference>
<evidence type="ECO:0000256" key="2">
    <source>
        <dbReference type="ARBA" id="ARBA00023125"/>
    </source>
</evidence>
<accession>A0ABS4WZQ0</accession>
<dbReference type="RefSeq" id="WP_209901003.1">
    <property type="nucleotide sequence ID" value="NZ_BAAAJW010000002.1"/>
</dbReference>
<dbReference type="CDD" id="cd01392">
    <property type="entry name" value="HTH_LacI"/>
    <property type="match status" value="1"/>
</dbReference>
<gene>
    <name evidence="7" type="ORF">JOF43_001627</name>
</gene>
<dbReference type="SUPFAM" id="SSF47413">
    <property type="entry name" value="lambda repressor-like DNA-binding domains"/>
    <property type="match status" value="1"/>
</dbReference>
<proteinExistence type="predicted"/>
<evidence type="ECO:0000313" key="8">
    <source>
        <dbReference type="Proteomes" id="UP001519290"/>
    </source>
</evidence>
<dbReference type="PANTHER" id="PTHR30146:SF109">
    <property type="entry name" value="HTH-TYPE TRANSCRIPTIONAL REGULATOR GALS"/>
    <property type="match status" value="1"/>
</dbReference>
<dbReference type="InterPro" id="IPR000843">
    <property type="entry name" value="HTH_LacI"/>
</dbReference>
<dbReference type="PANTHER" id="PTHR30146">
    <property type="entry name" value="LACI-RELATED TRANSCRIPTIONAL REPRESSOR"/>
    <property type="match status" value="1"/>
</dbReference>
<keyword evidence="3" id="KW-0804">Transcription</keyword>
<dbReference type="Proteomes" id="UP001519290">
    <property type="component" value="Unassembled WGS sequence"/>
</dbReference>
<sequence>MSSTVKSGTRDEGPGPSPARPTQADVARLAGVSTATVSHILSGRADRRGTGNAETRARVEAAMTELGYRPNWAGRALRRQRTGLVGAIVSTPSNPWRENLIALAQEELSRHCLDLVVFPDVRPGAALDRVTDLLDRRAVDACFTVHLEDDDDPSHLADCTIPALAFAESGFDGVAKVRHGYEQAAEAAARTLVARGVRRFVLVKEGPAGPGHHDRIFTAPILGVLEAAGVAEVEVLEMPYRIGADLSALPWDRLASAPADGPVVVMCLSDRLAIQIAAECARRGIGLGRTVGVVGRGDIPEGAEMSVPLSTLGAIGADYTQVFSALAEAARSGSQITEGWTFPWRFLERESTAGLLPT</sequence>
<dbReference type="EMBL" id="JAGIOD010000001">
    <property type="protein sequence ID" value="MBP2381670.1"/>
    <property type="molecule type" value="Genomic_DNA"/>
</dbReference>
<keyword evidence="2" id="KW-0238">DNA-binding</keyword>
<dbReference type="InterPro" id="IPR001387">
    <property type="entry name" value="Cro/C1-type_HTH"/>
</dbReference>
<feature type="domain" description="HTH cro/C1-type" evidence="6">
    <location>
        <begin position="22"/>
        <end position="45"/>
    </location>
</feature>
<evidence type="ECO:0000259" key="5">
    <source>
        <dbReference type="PROSITE" id="PS50932"/>
    </source>
</evidence>
<dbReference type="PROSITE" id="PS50943">
    <property type="entry name" value="HTH_CROC1"/>
    <property type="match status" value="1"/>
</dbReference>
<dbReference type="PROSITE" id="PS50932">
    <property type="entry name" value="HTH_LACI_2"/>
    <property type="match status" value="1"/>
</dbReference>
<dbReference type="SUPFAM" id="SSF53822">
    <property type="entry name" value="Periplasmic binding protein-like I"/>
    <property type="match status" value="1"/>
</dbReference>
<reference evidence="7 8" key="1">
    <citation type="submission" date="2021-03" db="EMBL/GenBank/DDBJ databases">
        <title>Sequencing the genomes of 1000 actinobacteria strains.</title>
        <authorList>
            <person name="Klenk H.-P."/>
        </authorList>
    </citation>
    <scope>NUCLEOTIDE SEQUENCE [LARGE SCALE GENOMIC DNA]</scope>
    <source>
        <strain evidence="7 8">DSM 14566</strain>
    </source>
</reference>
<evidence type="ECO:0000259" key="6">
    <source>
        <dbReference type="PROSITE" id="PS50943"/>
    </source>
</evidence>
<dbReference type="InterPro" id="IPR046335">
    <property type="entry name" value="LacI/GalR-like_sensor"/>
</dbReference>
<keyword evidence="8" id="KW-1185">Reference proteome</keyword>
<feature type="region of interest" description="Disordered" evidence="4">
    <location>
        <begin position="1"/>
        <end position="24"/>
    </location>
</feature>
<comment type="caution">
    <text evidence="7">The sequence shown here is derived from an EMBL/GenBank/DDBJ whole genome shotgun (WGS) entry which is preliminary data.</text>
</comment>
<dbReference type="Pfam" id="PF13377">
    <property type="entry name" value="Peripla_BP_3"/>
    <property type="match status" value="1"/>
</dbReference>
<name>A0ABS4WZQ0_9MICO</name>
<keyword evidence="1" id="KW-0805">Transcription regulation</keyword>
<dbReference type="InterPro" id="IPR028082">
    <property type="entry name" value="Peripla_BP_I"/>
</dbReference>
<evidence type="ECO:0000256" key="4">
    <source>
        <dbReference type="SAM" id="MobiDB-lite"/>
    </source>
</evidence>
<protein>
    <submittedName>
        <fullName evidence="7">LacI family transcriptional regulator</fullName>
    </submittedName>
</protein>
<dbReference type="Gene3D" id="1.10.260.40">
    <property type="entry name" value="lambda repressor-like DNA-binding domains"/>
    <property type="match status" value="1"/>
</dbReference>
<evidence type="ECO:0000256" key="3">
    <source>
        <dbReference type="ARBA" id="ARBA00023163"/>
    </source>
</evidence>
<organism evidence="7 8">
    <name type="scientific">Brachybacterium sacelli</name>
    <dbReference type="NCBI Taxonomy" id="173364"/>
    <lineage>
        <taxon>Bacteria</taxon>
        <taxon>Bacillati</taxon>
        <taxon>Actinomycetota</taxon>
        <taxon>Actinomycetes</taxon>
        <taxon>Micrococcales</taxon>
        <taxon>Dermabacteraceae</taxon>
        <taxon>Brachybacterium</taxon>
    </lineage>
</organism>
<evidence type="ECO:0000313" key="7">
    <source>
        <dbReference type="EMBL" id="MBP2381670.1"/>
    </source>
</evidence>